<feature type="binding site" evidence="5">
    <location>
        <position position="85"/>
    </location>
    <ligand>
        <name>FAD</name>
        <dbReference type="ChEBI" id="CHEBI:57692"/>
    </ligand>
</feature>
<dbReference type="InterPro" id="IPR000172">
    <property type="entry name" value="GMC_OxRdtase_N"/>
</dbReference>
<dbReference type="GO" id="GO:0050660">
    <property type="term" value="F:flavin adenine dinucleotide binding"/>
    <property type="evidence" value="ECO:0007669"/>
    <property type="project" value="InterPro"/>
</dbReference>
<keyword evidence="3 6" id="KW-0285">Flavoprotein</keyword>
<dbReference type="PANTHER" id="PTHR11552:SF147">
    <property type="entry name" value="CHOLINE DEHYDROGENASE, MITOCHONDRIAL"/>
    <property type="match status" value="1"/>
</dbReference>
<dbReference type="InterPro" id="IPR007867">
    <property type="entry name" value="GMC_OxRtase_C"/>
</dbReference>
<organism evidence="9 10">
    <name type="scientific">Nitratireductor aestuarii</name>
    <dbReference type="NCBI Taxonomy" id="1735103"/>
    <lineage>
        <taxon>Bacteria</taxon>
        <taxon>Pseudomonadati</taxon>
        <taxon>Pseudomonadota</taxon>
        <taxon>Alphaproteobacteria</taxon>
        <taxon>Hyphomicrobiales</taxon>
        <taxon>Phyllobacteriaceae</taxon>
        <taxon>Nitratireductor</taxon>
    </lineage>
</organism>
<comment type="cofactor">
    <cofactor evidence="1 5">
        <name>FAD</name>
        <dbReference type="ChEBI" id="CHEBI:57692"/>
    </cofactor>
</comment>
<keyword evidence="4 5" id="KW-0274">FAD</keyword>
<dbReference type="Pfam" id="PF05199">
    <property type="entry name" value="GMC_oxred_C"/>
    <property type="match status" value="1"/>
</dbReference>
<dbReference type="SUPFAM" id="SSF54373">
    <property type="entry name" value="FAD-linked reductases, C-terminal domain"/>
    <property type="match status" value="1"/>
</dbReference>
<comment type="similarity">
    <text evidence="2 6">Belongs to the GMC oxidoreductase family.</text>
</comment>
<dbReference type="Gene3D" id="3.50.50.60">
    <property type="entry name" value="FAD/NAD(P)-binding domain"/>
    <property type="match status" value="1"/>
</dbReference>
<proteinExistence type="inferred from homology"/>
<evidence type="ECO:0000256" key="1">
    <source>
        <dbReference type="ARBA" id="ARBA00001974"/>
    </source>
</evidence>
<evidence type="ECO:0000313" key="9">
    <source>
        <dbReference type="EMBL" id="GGA56309.1"/>
    </source>
</evidence>
<evidence type="ECO:0000256" key="6">
    <source>
        <dbReference type="RuleBase" id="RU003968"/>
    </source>
</evidence>
<evidence type="ECO:0000259" key="7">
    <source>
        <dbReference type="PROSITE" id="PS00623"/>
    </source>
</evidence>
<evidence type="ECO:0000259" key="8">
    <source>
        <dbReference type="PROSITE" id="PS00624"/>
    </source>
</evidence>
<dbReference type="AlphaFoldDB" id="A0A916RJQ5"/>
<protein>
    <submittedName>
        <fullName evidence="9">Dehydrogenase</fullName>
    </submittedName>
</protein>
<accession>A0A916RJQ5</accession>
<evidence type="ECO:0000256" key="3">
    <source>
        <dbReference type="ARBA" id="ARBA00022630"/>
    </source>
</evidence>
<evidence type="ECO:0000256" key="5">
    <source>
        <dbReference type="PIRSR" id="PIRSR000137-2"/>
    </source>
</evidence>
<dbReference type="EMBL" id="BMIF01000002">
    <property type="protein sequence ID" value="GGA56309.1"/>
    <property type="molecule type" value="Genomic_DNA"/>
</dbReference>
<evidence type="ECO:0000256" key="4">
    <source>
        <dbReference type="ARBA" id="ARBA00022827"/>
    </source>
</evidence>
<dbReference type="RefSeq" id="WP_188719599.1">
    <property type="nucleotide sequence ID" value="NZ_BMIF01000002.1"/>
</dbReference>
<dbReference type="PROSITE" id="PS00623">
    <property type="entry name" value="GMC_OXRED_1"/>
    <property type="match status" value="1"/>
</dbReference>
<sequence>MINQSFDFIVVGAGSAGCALAARLSENPDRSVLLLEAGGGDYNPLIHVPIGWGMLIRLGMHNWNYRSEPIAALGGRVLDCPRGKVLGGTSSINTMAYVRGHRADFDRMAEAGLEGWGYEDVLPYFRKQEDWEGGASKYRGAGGPISTITSDYADPLMDAYAQASQDAGHGWTDDYNGEKQEGFGRMQLTLRKGRRNSTYRGYIRPAMKRKNLTVLTRALTARVRLENGRAAGVEYEHGGKQYFAAARSEVIISAGAFNSPQLLMLSGIGDPVELAKHGIKCEVALPGVGKNMHDHYGTSIIYKRKKPGPFHANMRADKAALGFTRAYLTGEGFASKLPGGITAFVKSTPEQEIPDLQLLFVGAPMDAHPHLSPFVKPYQDRFMTRVVMCRPEGRGSVTLRSASHKDDPVIDEAVLNTDSDIRRMREGVKLFREVGRQSVLAEHAEEIGPGAAVKTDAEIDAYIRSIVSLSFHPSGTCRMGKDGDAGDVVDNQCRVYGVEGLRVVDASIFPAPIGGNINAPIIMAAEKVAASL</sequence>
<feature type="binding site" evidence="5">
    <location>
        <position position="89"/>
    </location>
    <ligand>
        <name>FAD</name>
        <dbReference type="ChEBI" id="CHEBI:57692"/>
    </ligand>
</feature>
<dbReference type="PIRSF" id="PIRSF000137">
    <property type="entry name" value="Alcohol_oxidase"/>
    <property type="match status" value="1"/>
</dbReference>
<evidence type="ECO:0000256" key="2">
    <source>
        <dbReference type="ARBA" id="ARBA00010790"/>
    </source>
</evidence>
<dbReference type="Pfam" id="PF00732">
    <property type="entry name" value="GMC_oxred_N"/>
    <property type="match status" value="1"/>
</dbReference>
<gene>
    <name evidence="9" type="ORF">GCM10011385_07250</name>
</gene>
<keyword evidence="10" id="KW-1185">Reference proteome</keyword>
<dbReference type="PANTHER" id="PTHR11552">
    <property type="entry name" value="GLUCOSE-METHANOL-CHOLINE GMC OXIDOREDUCTASE"/>
    <property type="match status" value="1"/>
</dbReference>
<evidence type="ECO:0000313" key="10">
    <source>
        <dbReference type="Proteomes" id="UP000636264"/>
    </source>
</evidence>
<dbReference type="GO" id="GO:0016614">
    <property type="term" value="F:oxidoreductase activity, acting on CH-OH group of donors"/>
    <property type="evidence" value="ECO:0007669"/>
    <property type="project" value="InterPro"/>
</dbReference>
<feature type="domain" description="Glucose-methanol-choline oxidoreductase N-terminal" evidence="7">
    <location>
        <begin position="83"/>
        <end position="106"/>
    </location>
</feature>
<dbReference type="InterPro" id="IPR012132">
    <property type="entry name" value="GMC_OxRdtase"/>
</dbReference>
<dbReference type="PROSITE" id="PS00624">
    <property type="entry name" value="GMC_OXRED_2"/>
    <property type="match status" value="1"/>
</dbReference>
<dbReference type="InterPro" id="IPR036188">
    <property type="entry name" value="FAD/NAD-bd_sf"/>
</dbReference>
<reference evidence="9" key="1">
    <citation type="journal article" date="2014" name="Int. J. Syst. Evol. Microbiol.">
        <title>Complete genome sequence of Corynebacterium casei LMG S-19264T (=DSM 44701T), isolated from a smear-ripened cheese.</title>
        <authorList>
            <consortium name="US DOE Joint Genome Institute (JGI-PGF)"/>
            <person name="Walter F."/>
            <person name="Albersmeier A."/>
            <person name="Kalinowski J."/>
            <person name="Ruckert C."/>
        </authorList>
    </citation>
    <scope>NUCLEOTIDE SEQUENCE</scope>
    <source>
        <strain evidence="9">CGMCC 1.15320</strain>
    </source>
</reference>
<dbReference type="Gene3D" id="3.30.560.10">
    <property type="entry name" value="Glucose Oxidase, domain 3"/>
    <property type="match status" value="1"/>
</dbReference>
<name>A0A916RJQ5_9HYPH</name>
<comment type="caution">
    <text evidence="9">The sequence shown here is derived from an EMBL/GenBank/DDBJ whole genome shotgun (WGS) entry which is preliminary data.</text>
</comment>
<reference evidence="9" key="2">
    <citation type="submission" date="2020-09" db="EMBL/GenBank/DDBJ databases">
        <authorList>
            <person name="Sun Q."/>
            <person name="Zhou Y."/>
        </authorList>
    </citation>
    <scope>NUCLEOTIDE SEQUENCE</scope>
    <source>
        <strain evidence="9">CGMCC 1.15320</strain>
    </source>
</reference>
<feature type="domain" description="Glucose-methanol-choline oxidoreductase N-terminal" evidence="8">
    <location>
        <begin position="255"/>
        <end position="269"/>
    </location>
</feature>
<dbReference type="Proteomes" id="UP000636264">
    <property type="component" value="Unassembled WGS sequence"/>
</dbReference>
<dbReference type="SUPFAM" id="SSF51905">
    <property type="entry name" value="FAD/NAD(P)-binding domain"/>
    <property type="match status" value="1"/>
</dbReference>